<dbReference type="EMBL" id="QFKX01000001">
    <property type="protein sequence ID" value="PWH07672.1"/>
    <property type="molecule type" value="Genomic_DNA"/>
</dbReference>
<evidence type="ECO:0000256" key="2">
    <source>
        <dbReference type="SAM" id="Phobius"/>
    </source>
</evidence>
<evidence type="ECO:0000256" key="1">
    <source>
        <dbReference type="SAM" id="MobiDB-lite"/>
    </source>
</evidence>
<dbReference type="AlphaFoldDB" id="A0A2U2RP67"/>
<feature type="region of interest" description="Disordered" evidence="1">
    <location>
        <begin position="1"/>
        <end position="46"/>
    </location>
</feature>
<accession>A0A2U2RP67</accession>
<feature type="transmembrane region" description="Helical" evidence="2">
    <location>
        <begin position="54"/>
        <end position="74"/>
    </location>
</feature>
<comment type="caution">
    <text evidence="3">The sequence shown here is derived from an EMBL/GenBank/DDBJ whole genome shotgun (WGS) entry which is preliminary data.</text>
</comment>
<protein>
    <submittedName>
        <fullName evidence="3">Uncharacterized protein</fullName>
    </submittedName>
</protein>
<keyword evidence="2" id="KW-0472">Membrane</keyword>
<dbReference type="OrthoDB" id="4791261at2"/>
<feature type="compositionally biased region" description="Low complexity" evidence="1">
    <location>
        <begin position="94"/>
        <end position="104"/>
    </location>
</feature>
<keyword evidence="2" id="KW-1133">Transmembrane helix</keyword>
<reference evidence="3 4" key="1">
    <citation type="submission" date="2018-05" db="EMBL/GenBank/DDBJ databases">
        <title>Brachybacterium sp. M1HQ-2T, whole genome shotgun sequence.</title>
        <authorList>
            <person name="Tuo L."/>
        </authorList>
    </citation>
    <scope>NUCLEOTIDE SEQUENCE [LARGE SCALE GENOMIC DNA]</scope>
    <source>
        <strain evidence="3 4">M1HQ-2</strain>
    </source>
</reference>
<name>A0A2U2RP67_9MICO</name>
<evidence type="ECO:0000313" key="3">
    <source>
        <dbReference type="EMBL" id="PWH07672.1"/>
    </source>
</evidence>
<keyword evidence="4" id="KW-1185">Reference proteome</keyword>
<dbReference type="RefSeq" id="WP_109274559.1">
    <property type="nucleotide sequence ID" value="NZ_QFKX01000001.1"/>
</dbReference>
<keyword evidence="2" id="KW-0812">Transmembrane</keyword>
<evidence type="ECO:0000313" key="4">
    <source>
        <dbReference type="Proteomes" id="UP000245590"/>
    </source>
</evidence>
<organism evidence="3 4">
    <name type="scientific">Brachybacterium endophyticum</name>
    <dbReference type="NCBI Taxonomy" id="2182385"/>
    <lineage>
        <taxon>Bacteria</taxon>
        <taxon>Bacillati</taxon>
        <taxon>Actinomycetota</taxon>
        <taxon>Actinomycetes</taxon>
        <taxon>Micrococcales</taxon>
        <taxon>Dermabacteraceae</taxon>
        <taxon>Brachybacterium</taxon>
    </lineage>
</organism>
<dbReference type="Proteomes" id="UP000245590">
    <property type="component" value="Unassembled WGS sequence"/>
</dbReference>
<sequence>MAGSPERDEEDTPSLPAFTPGQEDADLPDYSTDARNTPAPFSRPDEAGRARTRVVLITVIVGAVVLIGVIALILSQTLFRPMLDPDESHTPTAGSSRSSSGEGEYVPDPKDPDLAPPPPIFTQAPTTDCSIPSDAGQGGTGSGPRTVRGGHLEYTRPKDWDYPWVDAGLPYMKDVSAYGREVEDDWYSVVNVGSVEWPDEEGGYPGTEDAAVAIFQCYATTSGVLVGFGENPTVTDYRSEKTEVDGHQAWIVQATYHFENPDFIKDSSASIVTSIVVETDDGPQALASDVAADVPEHADALEEIIETLKVV</sequence>
<gene>
    <name evidence="3" type="ORF">DEO23_03350</name>
</gene>
<proteinExistence type="predicted"/>
<feature type="region of interest" description="Disordered" evidence="1">
    <location>
        <begin position="84"/>
        <end position="152"/>
    </location>
</feature>